<dbReference type="InterPro" id="IPR021933">
    <property type="entry name" value="SERRATE/Ars2_N"/>
</dbReference>
<dbReference type="Proteomes" id="UP001318040">
    <property type="component" value="Chromosome 39"/>
</dbReference>
<comment type="similarity">
    <text evidence="2">Belongs to the ARS2 family.</text>
</comment>
<feature type="region of interest" description="Disordered" evidence="4">
    <location>
        <begin position="1"/>
        <end position="85"/>
    </location>
</feature>
<dbReference type="GO" id="GO:0016604">
    <property type="term" value="C:nuclear body"/>
    <property type="evidence" value="ECO:0007669"/>
    <property type="project" value="TreeGrafter"/>
</dbReference>
<evidence type="ECO:0000256" key="2">
    <source>
        <dbReference type="ARBA" id="ARBA00005407"/>
    </source>
</evidence>
<dbReference type="PANTHER" id="PTHR13165">
    <property type="entry name" value="ARSENITE-RESISTANCE PROTEIN 2"/>
    <property type="match status" value="1"/>
</dbReference>
<sequence length="1045" mass="121190">MAESDDEYDRRRRDKFRRERSDHDKTRDKDQRRRSDTSFSRDHRKRESERDRGRKEDYRDYDRNRWERYSPRHEISPPPKRMRREWEERPVEPYRPPYDFPAAPQHFVPPWGHQEMHPMQHHGIPVHARLGNMPPEMEMPPPPPTMKSFKEFLVTLDDAVEETEAVKLYSEYKQEFQQQQMQDFFLAHKGEEWFRTRYHPDEREKRRRDIIASARHRVAVFCMLKQHKWLDNVTLDLDKTDQIAHFLDAASMLMEGGTAEDLKALELKEEPPKPVIPPWVSLGIVPPMAGKPVTPTPKASVVEPPKEENVAPDIPDKEGEPAAAAETKEEAPDAVEEKKSPGEDAKQSSPPEETRRRKCSRGSEEDEDEGIEEEEDGMSSSESEAEQTAPPMKEEPSDSTPPDEEKSKEESVEPESEKSVKQEREESKEECSEKPEEVPKEETTKGPEEEPMEESTEELKKESNDEPKEKSKEDPKEESKEELKAESKDGLKEESKEELKAESKDGLKEESKEELKAESKDGLKEESKEELKVESKDGLKEESKEDPKEELKEESKGESKEESKTAGEKPAEAKVDFVLKRTPEQGLLPRPRNFHRNMSIFLRNIAPYISKAEIVSLCRRFPGFMRVALSEPQPERGFYRRGWVTFSGHVNIQDICWNLQNVKLRECELSPVVNRDLARRMRIVSGVSLHATVARNHLRLALKLVHALDRRAKLWEYTEGTTIPGTSDGANPLLGGLSKYLEDGKVNVDEDAAKKEQEAAVDQTAPAPAPAPTPLPPPPPNKEFFLEKNEDLLKMLDQLLFYLRIVHSVDFYNHTEYPHEDEMPNRCGMVHVRGPQPCKLNPNEVAEFERQFETKLRPLFLQRDTLDDEEAEVMGRRDPEQEVEKFISANCQEQAKDKWHCPLSGKKFQSPEYVRKHIMNKHLDKVEEVRKEVGFFNNFLMDKRRPHLMEPRFAMCNMMPGIFPNPQALMPSYNFQRLPMPAYGGSPYPPPQQQQQQQPPPQFPPRGGFDPYRGQGSSHYIKSRRDFRPMIQYTDLDAPEENDFF</sequence>
<evidence type="ECO:0000256" key="1">
    <source>
        <dbReference type="ARBA" id="ARBA00004123"/>
    </source>
</evidence>
<evidence type="ECO:0000313" key="8">
    <source>
        <dbReference type="RefSeq" id="XP_032824097.1"/>
    </source>
</evidence>
<feature type="compositionally biased region" description="Pro residues" evidence="4">
    <location>
        <begin position="987"/>
        <end position="1004"/>
    </location>
</feature>
<evidence type="ECO:0000256" key="3">
    <source>
        <dbReference type="ARBA" id="ARBA00023242"/>
    </source>
</evidence>
<comment type="subcellular location">
    <subcellularLocation>
        <location evidence="1">Nucleus</location>
    </subcellularLocation>
</comment>
<dbReference type="InterPro" id="IPR007042">
    <property type="entry name" value="SERRATE/Ars2_C"/>
</dbReference>
<feature type="compositionally biased region" description="Basic and acidic residues" evidence="4">
    <location>
        <begin position="304"/>
        <end position="346"/>
    </location>
</feature>
<feature type="region of interest" description="Disordered" evidence="4">
    <location>
        <begin position="754"/>
        <end position="782"/>
    </location>
</feature>
<organism evidence="7 8">
    <name type="scientific">Petromyzon marinus</name>
    <name type="common">Sea lamprey</name>
    <dbReference type="NCBI Taxonomy" id="7757"/>
    <lineage>
        <taxon>Eukaryota</taxon>
        <taxon>Metazoa</taxon>
        <taxon>Chordata</taxon>
        <taxon>Craniata</taxon>
        <taxon>Vertebrata</taxon>
        <taxon>Cyclostomata</taxon>
        <taxon>Hyperoartia</taxon>
        <taxon>Petromyzontiformes</taxon>
        <taxon>Petromyzontidae</taxon>
        <taxon>Petromyzon</taxon>
    </lineage>
</organism>
<dbReference type="PANTHER" id="PTHR13165:SF0">
    <property type="entry name" value="SERRATE RNA EFFECTOR MOLECULE HOMOLOG"/>
    <property type="match status" value="1"/>
</dbReference>
<dbReference type="RefSeq" id="XP_032824097.1">
    <property type="nucleotide sequence ID" value="XM_032968206.1"/>
</dbReference>
<feature type="compositionally biased region" description="Pro residues" evidence="4">
    <location>
        <begin position="767"/>
        <end position="781"/>
    </location>
</feature>
<dbReference type="GeneID" id="116950451"/>
<feature type="region of interest" description="Disordered" evidence="4">
    <location>
        <begin position="294"/>
        <end position="574"/>
    </location>
</feature>
<name>A0AAJ7TU31_PETMA</name>
<feature type="compositionally biased region" description="Acidic residues" evidence="4">
    <location>
        <begin position="364"/>
        <end position="377"/>
    </location>
</feature>
<feature type="compositionally biased region" description="Basic and acidic residues" evidence="4">
    <location>
        <begin position="457"/>
        <end position="574"/>
    </location>
</feature>
<feature type="domain" description="SERRATE/Ars2 C-terminal" evidence="5">
    <location>
        <begin position="833"/>
        <end position="1022"/>
    </location>
</feature>
<dbReference type="InterPro" id="IPR039727">
    <property type="entry name" value="SE/Ars2"/>
</dbReference>
<evidence type="ECO:0000259" key="6">
    <source>
        <dbReference type="Pfam" id="PF12066"/>
    </source>
</evidence>
<reference evidence="8" key="1">
    <citation type="submission" date="2025-08" db="UniProtKB">
        <authorList>
            <consortium name="RefSeq"/>
        </authorList>
    </citation>
    <scope>IDENTIFICATION</scope>
    <source>
        <tissue evidence="8">Sperm</tissue>
    </source>
</reference>
<evidence type="ECO:0000259" key="5">
    <source>
        <dbReference type="Pfam" id="PF04959"/>
    </source>
</evidence>
<proteinExistence type="inferred from homology"/>
<dbReference type="AlphaFoldDB" id="A0AAJ7TU31"/>
<evidence type="ECO:0000256" key="4">
    <source>
        <dbReference type="SAM" id="MobiDB-lite"/>
    </source>
</evidence>
<keyword evidence="3" id="KW-0539">Nucleus</keyword>
<keyword evidence="7" id="KW-1185">Reference proteome</keyword>
<feature type="compositionally biased region" description="Basic and acidic residues" evidence="4">
    <location>
        <begin position="403"/>
        <end position="448"/>
    </location>
</feature>
<protein>
    <submittedName>
        <fullName evidence="8">Serrate RNA effector molecule homolog isoform X1</fullName>
    </submittedName>
</protein>
<accession>A0AAJ7TU31</accession>
<feature type="domain" description="SERRATE/Ars2 N-terminal" evidence="6">
    <location>
        <begin position="150"/>
        <end position="258"/>
    </location>
</feature>
<feature type="compositionally biased region" description="Basic and acidic residues" evidence="4">
    <location>
        <begin position="8"/>
        <end position="75"/>
    </location>
</feature>
<feature type="region of interest" description="Disordered" evidence="4">
    <location>
        <begin position="980"/>
        <end position="1026"/>
    </location>
</feature>
<dbReference type="KEGG" id="pmrn:116950451"/>
<evidence type="ECO:0000313" key="7">
    <source>
        <dbReference type="Proteomes" id="UP001318040"/>
    </source>
</evidence>
<dbReference type="GO" id="GO:0031053">
    <property type="term" value="P:primary miRNA processing"/>
    <property type="evidence" value="ECO:0007669"/>
    <property type="project" value="TreeGrafter"/>
</dbReference>
<dbReference type="Pfam" id="PF12066">
    <property type="entry name" value="SERRATE_Ars2_N"/>
    <property type="match status" value="1"/>
</dbReference>
<dbReference type="Pfam" id="PF04959">
    <property type="entry name" value="ARS2"/>
    <property type="match status" value="1"/>
</dbReference>
<gene>
    <name evidence="8" type="primary">LOC116950451</name>
</gene>